<keyword evidence="1" id="KW-0732">Signal</keyword>
<protein>
    <submittedName>
        <fullName evidence="3">Carbohydrate binding module 27</fullName>
    </submittedName>
</protein>
<dbReference type="RefSeq" id="WP_091746912.1">
    <property type="nucleotide sequence ID" value="NZ_FODY01000011.1"/>
</dbReference>
<feature type="signal peptide" evidence="1">
    <location>
        <begin position="1"/>
        <end position="30"/>
    </location>
</feature>
<dbReference type="SUPFAM" id="SSF49785">
    <property type="entry name" value="Galactose-binding domain-like"/>
    <property type="match status" value="1"/>
</dbReference>
<feature type="domain" description="Carbohydrate binding module 27" evidence="2">
    <location>
        <begin position="35"/>
        <end position="202"/>
    </location>
</feature>
<evidence type="ECO:0000313" key="4">
    <source>
        <dbReference type="Proteomes" id="UP000198847"/>
    </source>
</evidence>
<organism evidence="3 4">
    <name type="scientific">Propionispora vibrioides</name>
    <dbReference type="NCBI Taxonomy" id="112903"/>
    <lineage>
        <taxon>Bacteria</taxon>
        <taxon>Bacillati</taxon>
        <taxon>Bacillota</taxon>
        <taxon>Negativicutes</taxon>
        <taxon>Selenomonadales</taxon>
        <taxon>Sporomusaceae</taxon>
        <taxon>Propionispora</taxon>
    </lineage>
</organism>
<proteinExistence type="predicted"/>
<accession>A0A1H8VHM2</accession>
<evidence type="ECO:0000313" key="3">
    <source>
        <dbReference type="EMBL" id="SEP14780.1"/>
    </source>
</evidence>
<dbReference type="AlphaFoldDB" id="A0A1H8VHM2"/>
<dbReference type="OrthoDB" id="9802773at2"/>
<dbReference type="Pfam" id="PF09212">
    <property type="entry name" value="CBM27"/>
    <property type="match status" value="1"/>
</dbReference>
<dbReference type="InterPro" id="IPR008979">
    <property type="entry name" value="Galactose-bd-like_sf"/>
</dbReference>
<dbReference type="STRING" id="112903.SAMN04490178_11191"/>
<reference evidence="3 4" key="1">
    <citation type="submission" date="2016-10" db="EMBL/GenBank/DDBJ databases">
        <authorList>
            <person name="de Groot N.N."/>
        </authorList>
    </citation>
    <scope>NUCLEOTIDE SEQUENCE [LARGE SCALE GENOMIC DNA]</scope>
    <source>
        <strain evidence="3 4">DSM 13305</strain>
    </source>
</reference>
<evidence type="ECO:0000256" key="1">
    <source>
        <dbReference type="SAM" id="SignalP"/>
    </source>
</evidence>
<feature type="chain" id="PRO_5011760777" evidence="1">
    <location>
        <begin position="31"/>
        <end position="204"/>
    </location>
</feature>
<dbReference type="EMBL" id="FODY01000011">
    <property type="protein sequence ID" value="SEP14780.1"/>
    <property type="molecule type" value="Genomic_DNA"/>
</dbReference>
<keyword evidence="4" id="KW-1185">Reference proteome</keyword>
<sequence length="204" mass="22305">MKKTILKKVIPVILSAAFLLSGFATVPATAATQLTAWNFAQDADGWAPGGVWNYDGTPVIVQDAKLGEGALKLSVDFHTKFKDSWSEVKLHNSSVTTGSPLVLDGCNMLTFDFYFNPKNMTNGSFKTKVYMKSDANVEVVNVCPDIETVSARPVDGTDLKKVKVRVPFQAVTGNIVYFDFSIVGSYTNYKGEVYVDNIALEKRG</sequence>
<dbReference type="Proteomes" id="UP000198847">
    <property type="component" value="Unassembled WGS sequence"/>
</dbReference>
<dbReference type="InterPro" id="IPR015295">
    <property type="entry name" value="CBM27"/>
</dbReference>
<dbReference type="Gene3D" id="2.60.120.260">
    <property type="entry name" value="Galactose-binding domain-like"/>
    <property type="match status" value="1"/>
</dbReference>
<gene>
    <name evidence="3" type="ORF">SAMN04490178_11191</name>
</gene>
<evidence type="ECO:0000259" key="2">
    <source>
        <dbReference type="Pfam" id="PF09212"/>
    </source>
</evidence>
<name>A0A1H8VHM2_9FIRM</name>